<dbReference type="GO" id="GO:0010181">
    <property type="term" value="F:FMN binding"/>
    <property type="evidence" value="ECO:0007669"/>
    <property type="project" value="TreeGrafter"/>
</dbReference>
<evidence type="ECO:0000259" key="1">
    <source>
        <dbReference type="Pfam" id="PF03358"/>
    </source>
</evidence>
<dbReference type="InterPro" id="IPR050712">
    <property type="entry name" value="NAD(P)H-dep_reductase"/>
</dbReference>
<comment type="caution">
    <text evidence="2">The sequence shown here is derived from an EMBL/GenBank/DDBJ whole genome shotgun (WGS) entry which is preliminary data.</text>
</comment>
<accession>A0A5M6HUL1</accession>
<dbReference type="OrthoDB" id="9812295at2"/>
<protein>
    <submittedName>
        <fullName evidence="2">NAD(P)H-dependent oxidoreductase</fullName>
    </submittedName>
</protein>
<evidence type="ECO:0000313" key="2">
    <source>
        <dbReference type="EMBL" id="KAA5599551.1"/>
    </source>
</evidence>
<dbReference type="AlphaFoldDB" id="A0A5M6HUL1"/>
<keyword evidence="3" id="KW-1185">Reference proteome</keyword>
<dbReference type="SUPFAM" id="SSF52218">
    <property type="entry name" value="Flavoproteins"/>
    <property type="match status" value="1"/>
</dbReference>
<dbReference type="Gene3D" id="3.40.50.360">
    <property type="match status" value="1"/>
</dbReference>
<reference evidence="2 3" key="1">
    <citation type="submission" date="2019-09" db="EMBL/GenBank/DDBJ databases">
        <title>Draft Whole-Genome sequence of Blastochloris sulfoviridis DSM 729.</title>
        <authorList>
            <person name="Meyer T.E."/>
            <person name="Kyndt J.A."/>
        </authorList>
    </citation>
    <scope>NUCLEOTIDE SEQUENCE [LARGE SCALE GENOMIC DNA]</scope>
    <source>
        <strain evidence="2 3">DSM 729</strain>
    </source>
</reference>
<dbReference type="RefSeq" id="WP_150098062.1">
    <property type="nucleotide sequence ID" value="NZ_VWPL01000021.1"/>
</dbReference>
<organism evidence="2 3">
    <name type="scientific">Blastochloris sulfoviridis</name>
    <dbReference type="NCBI Taxonomy" id="50712"/>
    <lineage>
        <taxon>Bacteria</taxon>
        <taxon>Pseudomonadati</taxon>
        <taxon>Pseudomonadota</taxon>
        <taxon>Alphaproteobacteria</taxon>
        <taxon>Hyphomicrobiales</taxon>
        <taxon>Blastochloridaceae</taxon>
        <taxon>Blastochloris</taxon>
    </lineage>
</organism>
<dbReference type="PANTHER" id="PTHR30543">
    <property type="entry name" value="CHROMATE REDUCTASE"/>
    <property type="match status" value="1"/>
</dbReference>
<sequence length="190" mass="20743">MAPRLHIITTSTRPGRIGPSIAAWFHDAAKAHGGFEAVPVDLASFNLPIYDEPQHPSTQIYEKAHTKAWAASVAAADAYVFILPEYNFSPPPSLINALDFVYKEWNYKPAGFVSYGGISGGLRSVQIAKLHLTTLKMVPLVEAVVVPLVGQQIDANKVFTPNDIQKDAAKGLLDELLRWTNALKPLRAAK</sequence>
<feature type="domain" description="NADPH-dependent FMN reductase-like" evidence="1">
    <location>
        <begin position="4"/>
        <end position="146"/>
    </location>
</feature>
<dbReference type="GO" id="GO:0005829">
    <property type="term" value="C:cytosol"/>
    <property type="evidence" value="ECO:0007669"/>
    <property type="project" value="TreeGrafter"/>
</dbReference>
<dbReference type="EMBL" id="VWPL01000021">
    <property type="protein sequence ID" value="KAA5599551.1"/>
    <property type="molecule type" value="Genomic_DNA"/>
</dbReference>
<dbReference type="PANTHER" id="PTHR30543:SF21">
    <property type="entry name" value="NAD(P)H-DEPENDENT FMN REDUCTASE LOT6"/>
    <property type="match status" value="1"/>
</dbReference>
<dbReference type="InterPro" id="IPR005025">
    <property type="entry name" value="FMN_Rdtase-like_dom"/>
</dbReference>
<evidence type="ECO:0000313" key="3">
    <source>
        <dbReference type="Proteomes" id="UP000323886"/>
    </source>
</evidence>
<name>A0A5M6HUL1_9HYPH</name>
<dbReference type="Proteomes" id="UP000323886">
    <property type="component" value="Unassembled WGS sequence"/>
</dbReference>
<dbReference type="InterPro" id="IPR029039">
    <property type="entry name" value="Flavoprotein-like_sf"/>
</dbReference>
<proteinExistence type="predicted"/>
<dbReference type="Pfam" id="PF03358">
    <property type="entry name" value="FMN_red"/>
    <property type="match status" value="1"/>
</dbReference>
<dbReference type="GO" id="GO:0016491">
    <property type="term" value="F:oxidoreductase activity"/>
    <property type="evidence" value="ECO:0007669"/>
    <property type="project" value="InterPro"/>
</dbReference>
<gene>
    <name evidence="2" type="ORF">F1193_12035</name>
</gene>